<reference evidence="4 5" key="1">
    <citation type="submission" date="2023-07" db="EMBL/GenBank/DDBJ databases">
        <title>Sorghum-associated microbial communities from plants grown in Nebraska, USA.</title>
        <authorList>
            <person name="Schachtman D."/>
        </authorList>
    </citation>
    <scope>NUCLEOTIDE SEQUENCE [LARGE SCALE GENOMIC DNA]</scope>
    <source>
        <strain evidence="4 5">BE107</strain>
    </source>
</reference>
<evidence type="ECO:0000256" key="2">
    <source>
        <dbReference type="ARBA" id="ARBA00022729"/>
    </source>
</evidence>
<dbReference type="Gene3D" id="2.60.40.2500">
    <property type="match status" value="1"/>
</dbReference>
<sequence length="328" mass="35834">MRRILFLVMCAGLVACAGLQPAPEIALDEVIEAVPLPDPPAPVQVVEVPMPLPLPGQLKPLPPSKSLPAKPVDPQREVTAANRAARIEPLGEGFVNATQVWPYSAGALYQVYASPGRVTDIALEAGEQLVSVSAGDTVRWIIGDTLSGGGAEERVHVLVKPTRIELQTNLVVSTDRRSYHLELSSTPRTWMASVSWEYPGDLVRSLHQREQSAQAQTPIEGIALDRLQFRYAITGDAPAWRPLRAFDDGQKVYIQFPVSIGQGELPPLFVIGAAGDTQLVNYRVRAPYYIVDRLFGAAELRLGGDKAQVVRITRTDGRTRERPRAGKR</sequence>
<evidence type="ECO:0000256" key="1">
    <source>
        <dbReference type="ARBA" id="ARBA00006135"/>
    </source>
</evidence>
<dbReference type="CDD" id="cd06911">
    <property type="entry name" value="VirB9_CagX_TrbG"/>
    <property type="match status" value="1"/>
</dbReference>
<keyword evidence="5" id="KW-1185">Reference proteome</keyword>
<dbReference type="InterPro" id="IPR033645">
    <property type="entry name" value="VirB9/CagX/TrbG_C"/>
</dbReference>
<evidence type="ECO:0000313" key="4">
    <source>
        <dbReference type="EMBL" id="MDR6841291.1"/>
    </source>
</evidence>
<dbReference type="InterPro" id="IPR010258">
    <property type="entry name" value="Conjugal_tfr_TrbG/VirB9/CagX"/>
</dbReference>
<dbReference type="EMBL" id="JAVDTT010000002">
    <property type="protein sequence ID" value="MDR6841291.1"/>
    <property type="molecule type" value="Genomic_DNA"/>
</dbReference>
<dbReference type="RefSeq" id="WP_310091915.1">
    <property type="nucleotide sequence ID" value="NZ_JAVDTT010000002.1"/>
</dbReference>
<protein>
    <submittedName>
        <fullName evidence="4">Type IV secretion system protein VirB9</fullName>
    </submittedName>
</protein>
<keyword evidence="2 3" id="KW-0732">Signal</keyword>
<feature type="chain" id="PRO_5046628619" evidence="3">
    <location>
        <begin position="18"/>
        <end position="328"/>
    </location>
</feature>
<proteinExistence type="inferred from homology"/>
<evidence type="ECO:0000256" key="3">
    <source>
        <dbReference type="SAM" id="SignalP"/>
    </source>
</evidence>
<gene>
    <name evidence="4" type="ORF">J2W94_001576</name>
</gene>
<comment type="caution">
    <text evidence="4">The sequence shown here is derived from an EMBL/GenBank/DDBJ whole genome shotgun (WGS) entry which is preliminary data.</text>
</comment>
<dbReference type="PROSITE" id="PS51257">
    <property type="entry name" value="PROKAR_LIPOPROTEIN"/>
    <property type="match status" value="1"/>
</dbReference>
<organism evidence="4 5">
    <name type="scientific">Pseudoxanthomonas sacheonensis</name>
    <dbReference type="NCBI Taxonomy" id="443615"/>
    <lineage>
        <taxon>Bacteria</taxon>
        <taxon>Pseudomonadati</taxon>
        <taxon>Pseudomonadota</taxon>
        <taxon>Gammaproteobacteria</taxon>
        <taxon>Lysobacterales</taxon>
        <taxon>Lysobacteraceae</taxon>
        <taxon>Pseudoxanthomonas</taxon>
    </lineage>
</organism>
<accession>A0ABU1RR88</accession>
<comment type="similarity">
    <text evidence="1">Belongs to the TrbG/VirB9 family.</text>
</comment>
<feature type="signal peptide" evidence="3">
    <location>
        <begin position="1"/>
        <end position="17"/>
    </location>
</feature>
<dbReference type="InterPro" id="IPR014142">
    <property type="entry name" value="TrbG_Ti"/>
</dbReference>
<dbReference type="Proteomes" id="UP001254759">
    <property type="component" value="Unassembled WGS sequence"/>
</dbReference>
<name>A0ABU1RR88_9GAMM</name>
<dbReference type="InterPro" id="IPR038161">
    <property type="entry name" value="VirB9/CagX/TrbG_C_sf"/>
</dbReference>
<dbReference type="NCBIfam" id="TIGR02775">
    <property type="entry name" value="TrbG_Ti"/>
    <property type="match status" value="1"/>
</dbReference>
<evidence type="ECO:0000313" key="5">
    <source>
        <dbReference type="Proteomes" id="UP001254759"/>
    </source>
</evidence>
<dbReference type="Pfam" id="PF03524">
    <property type="entry name" value="CagX"/>
    <property type="match status" value="1"/>
</dbReference>